<dbReference type="PANTHER" id="PTHR22893:SF91">
    <property type="entry name" value="NADPH DEHYDROGENASE 2-RELATED"/>
    <property type="match status" value="1"/>
</dbReference>
<evidence type="ECO:0000259" key="1">
    <source>
        <dbReference type="Pfam" id="PF00724"/>
    </source>
</evidence>
<dbReference type="InterPro" id="IPR001155">
    <property type="entry name" value="OxRdtase_FMN_N"/>
</dbReference>
<protein>
    <recommendedName>
        <fullName evidence="1">NADH:flavin oxidoreductase/NADH oxidase N-terminal domain-containing protein</fullName>
    </recommendedName>
</protein>
<dbReference type="Gene3D" id="3.20.20.70">
    <property type="entry name" value="Aldolase class I"/>
    <property type="match status" value="1"/>
</dbReference>
<dbReference type="OrthoDB" id="276546at2759"/>
<dbReference type="EMBL" id="MLYV02000552">
    <property type="protein sequence ID" value="PSR83728.1"/>
    <property type="molecule type" value="Genomic_DNA"/>
</dbReference>
<dbReference type="InterPro" id="IPR045247">
    <property type="entry name" value="Oye-like"/>
</dbReference>
<dbReference type="STRING" id="98765.A0A2R6P1U0"/>
<feature type="domain" description="NADH:flavin oxidoreductase/NADH oxidase N-terminal" evidence="1">
    <location>
        <begin position="5"/>
        <end position="345"/>
    </location>
</feature>
<keyword evidence="3" id="KW-1185">Reference proteome</keyword>
<dbReference type="SUPFAM" id="SSF51395">
    <property type="entry name" value="FMN-linked oxidoreductases"/>
    <property type="match status" value="1"/>
</dbReference>
<reference evidence="2 3" key="1">
    <citation type="submission" date="2018-02" db="EMBL/GenBank/DDBJ databases">
        <title>Genome sequence of the basidiomycete white-rot fungus Phlebia centrifuga.</title>
        <authorList>
            <person name="Granchi Z."/>
            <person name="Peng M."/>
            <person name="de Vries R.P."/>
            <person name="Hilden K."/>
            <person name="Makela M.R."/>
            <person name="Grigoriev I."/>
            <person name="Riley R."/>
        </authorList>
    </citation>
    <scope>NUCLEOTIDE SEQUENCE [LARGE SCALE GENOMIC DNA]</scope>
    <source>
        <strain evidence="2 3">FBCC195</strain>
    </source>
</reference>
<proteinExistence type="predicted"/>
<dbReference type="PANTHER" id="PTHR22893">
    <property type="entry name" value="NADH OXIDOREDUCTASE-RELATED"/>
    <property type="match status" value="1"/>
</dbReference>
<dbReference type="FunFam" id="3.20.20.70:FF:000138">
    <property type="entry name" value="NADPH dehydrogenase 1"/>
    <property type="match status" value="1"/>
</dbReference>
<dbReference type="Pfam" id="PF00724">
    <property type="entry name" value="Oxidored_FMN"/>
    <property type="match status" value="1"/>
</dbReference>
<dbReference type="CDD" id="cd02933">
    <property type="entry name" value="OYE_like_FMN"/>
    <property type="match status" value="1"/>
</dbReference>
<gene>
    <name evidence="2" type="ORF">PHLCEN_2v5627</name>
</gene>
<dbReference type="AlphaFoldDB" id="A0A2R6P1U0"/>
<sequence>MSEPKLFQPIQVGDVTLAHRVVLAPLTRLRANREHVHGKLAVEYYTQRASIPGTLLISEATFITGQAGGFHHVPGIWSDAQIAAWKSIVDAVHAQGSFIYLQLWALGRCADVQALADEGYEYVAPAALGVPGKEVVPRALTLEEINGYIASYAKAAANAVHGAGFDGVEVHGANGYLIDQFIQDVSNNRVDEYGGSIENRCRFALEVINAISEVIGDEKIGLRLSPWGRTTGMRMEDPVPAFAYLATELVKQHPSMAYLHLVEPRVSGYTDREVLAGEASTQSNDFLRDIWRPRPFISAGGYYRELALENAEKKGDLIAFGRSYIGNLTNDPQPDLPLRLQKNIALTKGNRETYYTPESAVGYTDYPFAESQEDAPRPLL</sequence>
<dbReference type="GO" id="GO:0003959">
    <property type="term" value="F:NADPH dehydrogenase activity"/>
    <property type="evidence" value="ECO:0007669"/>
    <property type="project" value="TreeGrafter"/>
</dbReference>
<evidence type="ECO:0000313" key="2">
    <source>
        <dbReference type="EMBL" id="PSR83728.1"/>
    </source>
</evidence>
<accession>A0A2R6P1U0</accession>
<dbReference type="Proteomes" id="UP000186601">
    <property type="component" value="Unassembled WGS sequence"/>
</dbReference>
<name>A0A2R6P1U0_9APHY</name>
<dbReference type="GO" id="GO:0010181">
    <property type="term" value="F:FMN binding"/>
    <property type="evidence" value="ECO:0007669"/>
    <property type="project" value="InterPro"/>
</dbReference>
<comment type="caution">
    <text evidence="2">The sequence shown here is derived from an EMBL/GenBank/DDBJ whole genome shotgun (WGS) entry which is preliminary data.</text>
</comment>
<organism evidence="2 3">
    <name type="scientific">Hermanssonia centrifuga</name>
    <dbReference type="NCBI Taxonomy" id="98765"/>
    <lineage>
        <taxon>Eukaryota</taxon>
        <taxon>Fungi</taxon>
        <taxon>Dikarya</taxon>
        <taxon>Basidiomycota</taxon>
        <taxon>Agaricomycotina</taxon>
        <taxon>Agaricomycetes</taxon>
        <taxon>Polyporales</taxon>
        <taxon>Meruliaceae</taxon>
        <taxon>Hermanssonia</taxon>
    </lineage>
</organism>
<evidence type="ECO:0000313" key="3">
    <source>
        <dbReference type="Proteomes" id="UP000186601"/>
    </source>
</evidence>
<dbReference type="InterPro" id="IPR013785">
    <property type="entry name" value="Aldolase_TIM"/>
</dbReference>